<protein>
    <submittedName>
        <fullName evidence="2">CPL domain-containing protein</fullName>
    </submittedName>
</protein>
<dbReference type="WBParaSite" id="ES5_v2.g27814.t1">
    <property type="protein sequence ID" value="ES5_v2.g27814.t1"/>
    <property type="gene ID" value="ES5_v2.g27814"/>
</dbReference>
<evidence type="ECO:0000313" key="1">
    <source>
        <dbReference type="Proteomes" id="UP000887579"/>
    </source>
</evidence>
<organism evidence="1 2">
    <name type="scientific">Panagrolaimus sp. ES5</name>
    <dbReference type="NCBI Taxonomy" id="591445"/>
    <lineage>
        <taxon>Eukaryota</taxon>
        <taxon>Metazoa</taxon>
        <taxon>Ecdysozoa</taxon>
        <taxon>Nematoda</taxon>
        <taxon>Chromadorea</taxon>
        <taxon>Rhabditida</taxon>
        <taxon>Tylenchina</taxon>
        <taxon>Panagrolaimomorpha</taxon>
        <taxon>Panagrolaimoidea</taxon>
        <taxon>Panagrolaimidae</taxon>
        <taxon>Panagrolaimus</taxon>
    </lineage>
</organism>
<name>A0AC34GEH8_9BILA</name>
<evidence type="ECO:0000313" key="2">
    <source>
        <dbReference type="WBParaSite" id="ES5_v2.g27814.t1"/>
    </source>
</evidence>
<sequence>MAANMEELLFNKMTSTLVLNMLEPEVENEPFKRVIDDEDKIACFKAIAEVVGKEFIPFNLEGDPHIIEAGCARFAFMNLLKRDDLQGNIKLSDYLAELPSDHLGSFIAINNGCFVLRNMVKSGSAKAKIAVTKAANLKALKKSPHIGAKHLMEELESK</sequence>
<proteinExistence type="predicted"/>
<dbReference type="Proteomes" id="UP000887579">
    <property type="component" value="Unplaced"/>
</dbReference>
<reference evidence="2" key="1">
    <citation type="submission" date="2022-11" db="UniProtKB">
        <authorList>
            <consortium name="WormBaseParasite"/>
        </authorList>
    </citation>
    <scope>IDENTIFICATION</scope>
</reference>
<accession>A0AC34GEH8</accession>